<feature type="domain" description="Serine aminopeptidase S33" evidence="1">
    <location>
        <begin position="39"/>
        <end position="292"/>
    </location>
</feature>
<sequence>MQEAPFHNDVAGGPDTVRATWIEAEDAVRLRVATWPAPTPRGTVLLFPGRTEYVEKYGQVAGDLAEAGLTTVAIDWRGQGLSDRLLADRMPGHVGHFDEYHRDLAALVAFATAEGLPKPWYLLAHSMGGAIGLRALIEGLPVERAVFSAPMWGISLAASLRPAAWTLSLAARAAGFTDRYAPGTSRGAYQSDTPFEGNLLTHDEAQYARMAAQTSAYPDLAIGGPSLGWLGAALAECRKLSRRPLPATPCVTLLGTDELIVDAARIRTRMAKWRNGKLVLIEGGRHECLMETPERRARAIATVMDHFQVPVTS</sequence>
<evidence type="ECO:0000313" key="2">
    <source>
        <dbReference type="EMBL" id="SLN16589.1"/>
    </source>
</evidence>
<evidence type="ECO:0000259" key="1">
    <source>
        <dbReference type="Pfam" id="PF12146"/>
    </source>
</evidence>
<keyword evidence="3" id="KW-1185">Reference proteome</keyword>
<dbReference type="InterPro" id="IPR022742">
    <property type="entry name" value="Hydrolase_4"/>
</dbReference>
<reference evidence="2 3" key="1">
    <citation type="submission" date="2017-03" db="EMBL/GenBank/DDBJ databases">
        <authorList>
            <person name="Afonso C.L."/>
            <person name="Miller P.J."/>
            <person name="Scott M.A."/>
            <person name="Spackman E."/>
            <person name="Goraichik I."/>
            <person name="Dimitrov K.M."/>
            <person name="Suarez D.L."/>
            <person name="Swayne D.E."/>
        </authorList>
    </citation>
    <scope>NUCLEOTIDE SEQUENCE [LARGE SCALE GENOMIC DNA]</scope>
    <source>
        <strain evidence="2 3">CECT 7066</strain>
    </source>
</reference>
<dbReference type="STRING" id="315423.SAMN04488020_101399"/>
<dbReference type="Gene3D" id="3.40.50.1820">
    <property type="entry name" value="alpha/beta hydrolase"/>
    <property type="match status" value="1"/>
</dbReference>
<dbReference type="InterPro" id="IPR029058">
    <property type="entry name" value="AB_hydrolase_fold"/>
</dbReference>
<dbReference type="Proteomes" id="UP000193870">
    <property type="component" value="Unassembled WGS sequence"/>
</dbReference>
<dbReference type="AlphaFoldDB" id="A0A1Y5RFW9"/>
<dbReference type="EMBL" id="FWFV01000001">
    <property type="protein sequence ID" value="SLN16589.1"/>
    <property type="molecule type" value="Genomic_DNA"/>
</dbReference>
<proteinExistence type="predicted"/>
<name>A0A1Y5RFW9_9RHOB</name>
<gene>
    <name evidence="2" type="ORF">PAM7066_00399</name>
</gene>
<dbReference type="SUPFAM" id="SSF53474">
    <property type="entry name" value="alpha/beta-Hydrolases"/>
    <property type="match status" value="1"/>
</dbReference>
<protein>
    <submittedName>
        <fullName evidence="2">Lysophospholipase L2</fullName>
    </submittedName>
</protein>
<accession>A0A1Y5RFW9</accession>
<dbReference type="Pfam" id="PF12146">
    <property type="entry name" value="Hydrolase_4"/>
    <property type="match status" value="1"/>
</dbReference>
<dbReference type="OrthoDB" id="9788260at2"/>
<dbReference type="InterPro" id="IPR051044">
    <property type="entry name" value="MAG_DAG_Lipase"/>
</dbReference>
<organism evidence="2 3">
    <name type="scientific">Palleronia marisminoris</name>
    <dbReference type="NCBI Taxonomy" id="315423"/>
    <lineage>
        <taxon>Bacteria</taxon>
        <taxon>Pseudomonadati</taxon>
        <taxon>Pseudomonadota</taxon>
        <taxon>Alphaproteobacteria</taxon>
        <taxon>Rhodobacterales</taxon>
        <taxon>Roseobacteraceae</taxon>
        <taxon>Palleronia</taxon>
    </lineage>
</organism>
<dbReference type="RefSeq" id="WP_085852425.1">
    <property type="nucleotide sequence ID" value="NZ_FOPF01000001.1"/>
</dbReference>
<dbReference type="PANTHER" id="PTHR11614">
    <property type="entry name" value="PHOSPHOLIPASE-RELATED"/>
    <property type="match status" value="1"/>
</dbReference>
<evidence type="ECO:0000313" key="3">
    <source>
        <dbReference type="Proteomes" id="UP000193870"/>
    </source>
</evidence>